<dbReference type="EMBL" id="BMZG01000002">
    <property type="protein sequence ID" value="GHA66766.1"/>
    <property type="molecule type" value="Genomic_DNA"/>
</dbReference>
<keyword evidence="5 6" id="KW-0472">Membrane</keyword>
<dbReference type="InterPro" id="IPR030923">
    <property type="entry name" value="LptG"/>
</dbReference>
<dbReference type="GO" id="GO:0055085">
    <property type="term" value="P:transmembrane transport"/>
    <property type="evidence" value="ECO:0007669"/>
    <property type="project" value="InterPro"/>
</dbReference>
<dbReference type="GO" id="GO:0015920">
    <property type="term" value="P:lipopolysaccharide transport"/>
    <property type="evidence" value="ECO:0007669"/>
    <property type="project" value="TreeGrafter"/>
</dbReference>
<evidence type="ECO:0000256" key="5">
    <source>
        <dbReference type="ARBA" id="ARBA00023136"/>
    </source>
</evidence>
<feature type="transmembrane region" description="Helical" evidence="6">
    <location>
        <begin position="60"/>
        <end position="81"/>
    </location>
</feature>
<name>A0A8J3CJU8_9BURK</name>
<feature type="transmembrane region" description="Helical" evidence="6">
    <location>
        <begin position="346"/>
        <end position="367"/>
    </location>
</feature>
<dbReference type="Proteomes" id="UP000614287">
    <property type="component" value="Unassembled WGS sequence"/>
</dbReference>
<keyword evidence="3 6" id="KW-0812">Transmembrane</keyword>
<evidence type="ECO:0000313" key="8">
    <source>
        <dbReference type="Proteomes" id="UP000614287"/>
    </source>
</evidence>
<sequence>MTLVLRTFYKEILFAILGVLVLFLLLFLTIDGLETVKNVGRAQYTWVTLLTVIFLKVPEYVYQLLPICTLIGTILALSGLAARSELIAWRASGLSLGRLVRIVLGLGLLLSASLWVIGDAGIALADNRSSEIHNTALERTGFYKNASGFWSRQNIADNGSRMINVQSIKDGDTLVNVGLFELSNDFSLRRIVFAKTAIQADASQKSGQWQLQGARVIDVVTNAQGLITQAKEHIEPTLPVDLGENTLTVMRNYGQEYVYLTFGQLDERMQTLSETAQSTRVFEVAYWQKVFYPLSVLVMLLLALPFAFMQTRKGGVGIRVFTGIMLGLVFFTLTALSQYLGALVTYSPIFLAVAPSLVFLLIALIWLRRITKVV</sequence>
<dbReference type="Pfam" id="PF03739">
    <property type="entry name" value="LptF_LptG"/>
    <property type="match status" value="1"/>
</dbReference>
<accession>A0A8J3CJU8</accession>
<dbReference type="GO" id="GO:0043190">
    <property type="term" value="C:ATP-binding cassette (ABC) transporter complex"/>
    <property type="evidence" value="ECO:0007669"/>
    <property type="project" value="InterPro"/>
</dbReference>
<organism evidence="7 8">
    <name type="scientific">Formosimonas limnophila</name>
    <dbReference type="NCBI Taxonomy" id="1384487"/>
    <lineage>
        <taxon>Bacteria</taxon>
        <taxon>Pseudomonadati</taxon>
        <taxon>Pseudomonadota</taxon>
        <taxon>Betaproteobacteria</taxon>
        <taxon>Burkholderiales</taxon>
        <taxon>Burkholderiaceae</taxon>
        <taxon>Formosimonas</taxon>
    </lineage>
</organism>
<protein>
    <submittedName>
        <fullName evidence="7">LPS export ABC transporter permease LptG</fullName>
    </submittedName>
</protein>
<reference evidence="7" key="2">
    <citation type="submission" date="2020-09" db="EMBL/GenBank/DDBJ databases">
        <authorList>
            <person name="Sun Q."/>
            <person name="Kim S."/>
        </authorList>
    </citation>
    <scope>NUCLEOTIDE SEQUENCE</scope>
    <source>
        <strain evidence="7">KCTC 32501</strain>
    </source>
</reference>
<dbReference type="PANTHER" id="PTHR33529">
    <property type="entry name" value="SLR0882 PROTEIN-RELATED"/>
    <property type="match status" value="1"/>
</dbReference>
<comment type="caution">
    <text evidence="7">The sequence shown here is derived from an EMBL/GenBank/DDBJ whole genome shotgun (WGS) entry which is preliminary data.</text>
</comment>
<gene>
    <name evidence="7" type="ORF">GCM10009007_04100</name>
</gene>
<feature type="transmembrane region" description="Helical" evidence="6">
    <location>
        <begin position="320"/>
        <end position="340"/>
    </location>
</feature>
<comment type="subcellular location">
    <subcellularLocation>
        <location evidence="1">Cell membrane</location>
        <topology evidence="1">Multi-pass membrane protein</topology>
    </subcellularLocation>
</comment>
<dbReference type="RefSeq" id="WP_189490851.1">
    <property type="nucleotide sequence ID" value="NZ_BMZG01000002.1"/>
</dbReference>
<feature type="transmembrane region" description="Helical" evidence="6">
    <location>
        <begin position="12"/>
        <end position="30"/>
    </location>
</feature>
<keyword evidence="2" id="KW-1003">Cell membrane</keyword>
<feature type="transmembrane region" description="Helical" evidence="6">
    <location>
        <begin position="102"/>
        <end position="125"/>
    </location>
</feature>
<feature type="transmembrane region" description="Helical" evidence="6">
    <location>
        <begin position="290"/>
        <end position="308"/>
    </location>
</feature>
<keyword evidence="4 6" id="KW-1133">Transmembrane helix</keyword>
<evidence type="ECO:0000256" key="6">
    <source>
        <dbReference type="SAM" id="Phobius"/>
    </source>
</evidence>
<keyword evidence="8" id="KW-1185">Reference proteome</keyword>
<dbReference type="InterPro" id="IPR005495">
    <property type="entry name" value="LptG/LptF_permease"/>
</dbReference>
<evidence type="ECO:0000256" key="2">
    <source>
        <dbReference type="ARBA" id="ARBA00022475"/>
    </source>
</evidence>
<proteinExistence type="predicted"/>
<dbReference type="AlphaFoldDB" id="A0A8J3CJU8"/>
<evidence type="ECO:0000256" key="3">
    <source>
        <dbReference type="ARBA" id="ARBA00022692"/>
    </source>
</evidence>
<evidence type="ECO:0000313" key="7">
    <source>
        <dbReference type="EMBL" id="GHA66766.1"/>
    </source>
</evidence>
<evidence type="ECO:0000256" key="1">
    <source>
        <dbReference type="ARBA" id="ARBA00004651"/>
    </source>
</evidence>
<reference evidence="7" key="1">
    <citation type="journal article" date="2014" name="Int. J. Syst. Evol. Microbiol.">
        <title>Complete genome sequence of Corynebacterium casei LMG S-19264T (=DSM 44701T), isolated from a smear-ripened cheese.</title>
        <authorList>
            <consortium name="US DOE Joint Genome Institute (JGI-PGF)"/>
            <person name="Walter F."/>
            <person name="Albersmeier A."/>
            <person name="Kalinowski J."/>
            <person name="Ruckert C."/>
        </authorList>
    </citation>
    <scope>NUCLEOTIDE SEQUENCE</scope>
    <source>
        <strain evidence="7">KCTC 32501</strain>
    </source>
</reference>
<dbReference type="PANTHER" id="PTHR33529:SF2">
    <property type="entry name" value="LIPOPOLYSACCHARIDE EXPORT SYSTEM PERMEASE PROTEIN LPTG"/>
    <property type="match status" value="1"/>
</dbReference>
<evidence type="ECO:0000256" key="4">
    <source>
        <dbReference type="ARBA" id="ARBA00022989"/>
    </source>
</evidence>
<dbReference type="NCBIfam" id="TIGR04408">
    <property type="entry name" value="LptG_lptG"/>
    <property type="match status" value="1"/>
</dbReference>